<evidence type="ECO:0000313" key="3">
    <source>
        <dbReference type="EMBL" id="VDK23801.1"/>
    </source>
</evidence>
<dbReference type="EMBL" id="UYRR01007663">
    <property type="protein sequence ID" value="VDK23801.1"/>
    <property type="molecule type" value="Genomic_DNA"/>
</dbReference>
<organism evidence="5">
    <name type="scientific">Anisakis simplex</name>
    <name type="common">Herring worm</name>
    <dbReference type="NCBI Taxonomy" id="6269"/>
    <lineage>
        <taxon>Eukaryota</taxon>
        <taxon>Metazoa</taxon>
        <taxon>Ecdysozoa</taxon>
        <taxon>Nematoda</taxon>
        <taxon>Chromadorea</taxon>
        <taxon>Rhabditida</taxon>
        <taxon>Spirurina</taxon>
        <taxon>Ascaridomorpha</taxon>
        <taxon>Ascaridoidea</taxon>
        <taxon>Anisakidae</taxon>
        <taxon>Anisakis</taxon>
        <taxon>Anisakis simplex complex</taxon>
    </lineage>
</organism>
<feature type="compositionally biased region" description="Basic residues" evidence="1">
    <location>
        <begin position="126"/>
        <end position="136"/>
    </location>
</feature>
<name>A0A0M3JAI5_ANISI</name>
<feature type="region of interest" description="Disordered" evidence="1">
    <location>
        <begin position="157"/>
        <end position="203"/>
    </location>
</feature>
<evidence type="ECO:0000256" key="1">
    <source>
        <dbReference type="SAM" id="MobiDB-lite"/>
    </source>
</evidence>
<feature type="region of interest" description="Disordered" evidence="1">
    <location>
        <begin position="96"/>
        <end position="144"/>
    </location>
</feature>
<evidence type="ECO:0000256" key="2">
    <source>
        <dbReference type="SAM" id="SignalP"/>
    </source>
</evidence>
<evidence type="ECO:0000313" key="5">
    <source>
        <dbReference type="WBParaSite" id="ASIM_0000460601-mRNA-1"/>
    </source>
</evidence>
<evidence type="ECO:0000313" key="4">
    <source>
        <dbReference type="Proteomes" id="UP000267096"/>
    </source>
</evidence>
<feature type="chain" id="PRO_5043120865" evidence="2">
    <location>
        <begin position="23"/>
        <end position="203"/>
    </location>
</feature>
<sequence length="203" mass="22556">MLCNCLRSIEILLLLSVHFATSGPLRIASNGVDSVVLGGNEKTLIIDTSTSFRVMNHSRCAYVLLSVERLDAPIERIEIRLIDENTTQPVLIDIQKPTQSPSSAEASSNSVIEPDSGGENDEQGTHLHHHHHHHHHEAKERKQTTIGFEVKLERKVEHIVPNSGTDVKNRWSNSDSVGQSERVNHGNNEYVDDLPPLDIGDDT</sequence>
<protein>
    <submittedName>
        <fullName evidence="5">Cadherin domain-containing protein</fullName>
    </submittedName>
</protein>
<feature type="compositionally biased region" description="Low complexity" evidence="1">
    <location>
        <begin position="100"/>
        <end position="110"/>
    </location>
</feature>
<feature type="signal peptide" evidence="2">
    <location>
        <begin position="1"/>
        <end position="22"/>
    </location>
</feature>
<reference evidence="5" key="1">
    <citation type="submission" date="2017-02" db="UniProtKB">
        <authorList>
            <consortium name="WormBaseParasite"/>
        </authorList>
    </citation>
    <scope>IDENTIFICATION</scope>
</reference>
<feature type="compositionally biased region" description="Polar residues" evidence="1">
    <location>
        <begin position="162"/>
        <end position="187"/>
    </location>
</feature>
<keyword evidence="2" id="KW-0732">Signal</keyword>
<proteinExistence type="predicted"/>
<dbReference type="OrthoDB" id="5808239at2759"/>
<reference evidence="3 4" key="2">
    <citation type="submission" date="2018-11" db="EMBL/GenBank/DDBJ databases">
        <authorList>
            <consortium name="Pathogen Informatics"/>
        </authorList>
    </citation>
    <scope>NUCLEOTIDE SEQUENCE [LARGE SCALE GENOMIC DNA]</scope>
</reference>
<dbReference type="Proteomes" id="UP000267096">
    <property type="component" value="Unassembled WGS sequence"/>
</dbReference>
<accession>A0A0M3JAI5</accession>
<gene>
    <name evidence="3" type="ORF">ASIM_LOCUS4417</name>
</gene>
<dbReference type="AlphaFoldDB" id="A0A0M3JAI5"/>
<keyword evidence="4" id="KW-1185">Reference proteome</keyword>
<dbReference type="WBParaSite" id="ASIM_0000460601-mRNA-1">
    <property type="protein sequence ID" value="ASIM_0000460601-mRNA-1"/>
    <property type="gene ID" value="ASIM_0000460601"/>
</dbReference>